<sequence length="27" mass="3037">MSVINLLFRQSPKLAGYELDAVLEDTI</sequence>
<name>A0A0F9L2I6_9ZZZZ</name>
<feature type="non-terminal residue" evidence="1">
    <location>
        <position position="27"/>
    </location>
</feature>
<reference evidence="1" key="1">
    <citation type="journal article" date="2015" name="Nature">
        <title>Complex archaea that bridge the gap between prokaryotes and eukaryotes.</title>
        <authorList>
            <person name="Spang A."/>
            <person name="Saw J.H."/>
            <person name="Jorgensen S.L."/>
            <person name="Zaremba-Niedzwiedzka K."/>
            <person name="Martijn J."/>
            <person name="Lind A.E."/>
            <person name="van Eijk R."/>
            <person name="Schleper C."/>
            <person name="Guy L."/>
            <person name="Ettema T.J."/>
        </authorList>
    </citation>
    <scope>NUCLEOTIDE SEQUENCE</scope>
</reference>
<accession>A0A0F9L2I6</accession>
<evidence type="ECO:0000313" key="1">
    <source>
        <dbReference type="EMBL" id="KKM21955.1"/>
    </source>
</evidence>
<dbReference type="EMBL" id="LAZR01013437">
    <property type="protein sequence ID" value="KKM21955.1"/>
    <property type="molecule type" value="Genomic_DNA"/>
</dbReference>
<comment type="caution">
    <text evidence="1">The sequence shown here is derived from an EMBL/GenBank/DDBJ whole genome shotgun (WGS) entry which is preliminary data.</text>
</comment>
<protein>
    <submittedName>
        <fullName evidence="1">Uncharacterized protein</fullName>
    </submittedName>
</protein>
<gene>
    <name evidence="1" type="ORF">LCGC14_1630180</name>
</gene>
<dbReference type="AlphaFoldDB" id="A0A0F9L2I6"/>
<proteinExistence type="predicted"/>
<organism evidence="1">
    <name type="scientific">marine sediment metagenome</name>
    <dbReference type="NCBI Taxonomy" id="412755"/>
    <lineage>
        <taxon>unclassified sequences</taxon>
        <taxon>metagenomes</taxon>
        <taxon>ecological metagenomes</taxon>
    </lineage>
</organism>